<feature type="region of interest" description="Disordered" evidence="1">
    <location>
        <begin position="32"/>
        <end position="82"/>
    </location>
</feature>
<protein>
    <submittedName>
        <fullName evidence="2">Uncharacterized protein</fullName>
    </submittedName>
</protein>
<evidence type="ECO:0000313" key="2">
    <source>
        <dbReference type="EMBL" id="ABA99803.1"/>
    </source>
</evidence>
<proteinExistence type="predicted"/>
<name>Q2QMJ1_ORYSJ</name>
<dbReference type="AlphaFoldDB" id="Q2QMJ1"/>
<evidence type="ECO:0000256" key="1">
    <source>
        <dbReference type="SAM" id="MobiDB-lite"/>
    </source>
</evidence>
<reference evidence="2" key="3">
    <citation type="submission" date="2006-01" db="EMBL/GenBank/DDBJ databases">
        <authorList>
            <person name="Buell R."/>
        </authorList>
    </citation>
    <scope>NUCLEOTIDE SEQUENCE</scope>
</reference>
<feature type="compositionally biased region" description="Low complexity" evidence="1">
    <location>
        <begin position="43"/>
        <end position="52"/>
    </location>
</feature>
<gene>
    <name evidence="2" type="ordered locus">LOC_Os12g40980</name>
</gene>
<dbReference type="EMBL" id="DP000011">
    <property type="protein sequence ID" value="ABA99803.1"/>
    <property type="molecule type" value="Genomic_DNA"/>
</dbReference>
<reference evidence="2" key="1">
    <citation type="journal article" date="2005" name="BMC Biol.">
        <title>The sequence of rice chromosomes 11 and 12, rich in disease resistance genes and recent gene duplications.</title>
        <authorList>
            <consortium name="The rice chromosomes 11 and 12 sequencing consortia"/>
        </authorList>
    </citation>
    <scope>NUCLEOTIDE SEQUENCE [LARGE SCALE GENOMIC DNA]</scope>
</reference>
<accession>Q2QMJ1</accession>
<organism evidence="2">
    <name type="scientific">Oryza sativa subsp. japonica</name>
    <name type="common">Rice</name>
    <dbReference type="NCBI Taxonomy" id="39947"/>
    <lineage>
        <taxon>Eukaryota</taxon>
        <taxon>Viridiplantae</taxon>
        <taxon>Streptophyta</taxon>
        <taxon>Embryophyta</taxon>
        <taxon>Tracheophyta</taxon>
        <taxon>Spermatophyta</taxon>
        <taxon>Magnoliopsida</taxon>
        <taxon>Liliopsida</taxon>
        <taxon>Poales</taxon>
        <taxon>Poaceae</taxon>
        <taxon>BOP clade</taxon>
        <taxon>Oryzoideae</taxon>
        <taxon>Oryzeae</taxon>
        <taxon>Oryzinae</taxon>
        <taxon>Oryza</taxon>
        <taxon>Oryza sativa</taxon>
    </lineage>
</organism>
<reference evidence="2" key="2">
    <citation type="submission" date="2005-04" db="EMBL/GenBank/DDBJ databases">
        <authorList>
            <person name="Buell C.R."/>
            <person name="Wing R.A."/>
            <person name="McCombie W.A."/>
            <person name="Ouyang S."/>
        </authorList>
    </citation>
    <scope>NUCLEOTIDE SEQUENCE</scope>
</reference>
<sequence>MGPTCHLSLSLLPPLTSISLYDRAVVGDGAEDGSLERRRRASMAEAARSGGWEAEDDNGGGDDGGAPKKPSQIEPTSGREIF</sequence>